<name>A0A5J4Q5L9_9ZZZZ</name>
<protein>
    <recommendedName>
        <fullName evidence="2">SusD/RagB family nutrient-binding outer membrane lipoprotein</fullName>
    </recommendedName>
</protein>
<feature type="non-terminal residue" evidence="1">
    <location>
        <position position="1"/>
    </location>
</feature>
<dbReference type="SUPFAM" id="SSF48452">
    <property type="entry name" value="TPR-like"/>
    <property type="match status" value="1"/>
</dbReference>
<comment type="caution">
    <text evidence="1">The sequence shown here is derived from an EMBL/GenBank/DDBJ whole genome shotgun (WGS) entry which is preliminary data.</text>
</comment>
<reference evidence="1" key="1">
    <citation type="submission" date="2019-03" db="EMBL/GenBank/DDBJ databases">
        <title>Single cell metagenomics reveals metabolic interactions within the superorganism composed of flagellate Streblomastix strix and complex community of Bacteroidetes bacteria on its surface.</title>
        <authorList>
            <person name="Treitli S.C."/>
            <person name="Kolisko M."/>
            <person name="Husnik F."/>
            <person name="Keeling P."/>
            <person name="Hampl V."/>
        </authorList>
    </citation>
    <scope>NUCLEOTIDE SEQUENCE</scope>
    <source>
        <strain evidence="1">STM</strain>
    </source>
</reference>
<proteinExistence type="predicted"/>
<dbReference type="InterPro" id="IPR011990">
    <property type="entry name" value="TPR-like_helical_dom_sf"/>
</dbReference>
<sequence length="305" mass="34207">ELLLNKTVTQGNGFANALRLRMYLRFIDADIEKDSYIAKIKTLVDAEQFFTGDVKFDSYSDEADKRNPWYSANKVSLATNHTASYPIVSYMLATNDPRIDYSFEKAANTSEYAGELPGSKTELTSKKNADYSALKYYPTKPVYFFTQSELQFLLAEVYLRFNSDDAKAKAAYEAAIDADFAARGMSGSSSLYADGMLAWASAPNDESKLTLIYMQKWVALCYMDHMEAWSEIRRTDCPKLSDRSANEINGNSTLYTSGELISPMRNGFGAGTIVKRMFFPLTARQLNTNTPGAVPATTPVWWDKK</sequence>
<dbReference type="InterPro" id="IPR041662">
    <property type="entry name" value="SusD-like_2"/>
</dbReference>
<dbReference type="EMBL" id="SNRY01004895">
    <property type="protein sequence ID" value="KAA6316399.1"/>
    <property type="molecule type" value="Genomic_DNA"/>
</dbReference>
<accession>A0A5J4Q5L9</accession>
<dbReference type="Pfam" id="PF12771">
    <property type="entry name" value="SusD-like_2"/>
    <property type="match status" value="1"/>
</dbReference>
<organism evidence="1">
    <name type="scientific">termite gut metagenome</name>
    <dbReference type="NCBI Taxonomy" id="433724"/>
    <lineage>
        <taxon>unclassified sequences</taxon>
        <taxon>metagenomes</taxon>
        <taxon>organismal metagenomes</taxon>
    </lineage>
</organism>
<dbReference type="Gene3D" id="1.25.40.390">
    <property type="match status" value="1"/>
</dbReference>
<evidence type="ECO:0008006" key="2">
    <source>
        <dbReference type="Google" id="ProtNLM"/>
    </source>
</evidence>
<gene>
    <name evidence="1" type="ORF">EZS27_033284</name>
</gene>
<dbReference type="AlphaFoldDB" id="A0A5J4Q5L9"/>
<evidence type="ECO:0000313" key="1">
    <source>
        <dbReference type="EMBL" id="KAA6316399.1"/>
    </source>
</evidence>